<dbReference type="Proteomes" id="UP000176576">
    <property type="component" value="Unassembled WGS sequence"/>
</dbReference>
<comment type="caution">
    <text evidence="1">The sequence shown here is derived from an EMBL/GenBank/DDBJ whole genome shotgun (WGS) entry which is preliminary data.</text>
</comment>
<accession>A0A1G2G4F8</accession>
<dbReference type="EMBL" id="MHNN01000027">
    <property type="protein sequence ID" value="OGZ44821.1"/>
    <property type="molecule type" value="Genomic_DNA"/>
</dbReference>
<evidence type="ECO:0000313" key="1">
    <source>
        <dbReference type="EMBL" id="OGZ44821.1"/>
    </source>
</evidence>
<sequence length="60" mass="6824">MAEFKKPSPEVEAVYEQIVALDREGVWVPATSNGGLRQLLAEMELRGWKVIPPEEKDEKK</sequence>
<protein>
    <submittedName>
        <fullName evidence="1">Uncharacterized protein</fullName>
    </submittedName>
</protein>
<proteinExistence type="predicted"/>
<dbReference type="AlphaFoldDB" id="A0A1G2G4F8"/>
<reference evidence="1 2" key="1">
    <citation type="journal article" date="2016" name="Nat. Commun.">
        <title>Thousands of microbial genomes shed light on interconnected biogeochemical processes in an aquifer system.</title>
        <authorList>
            <person name="Anantharaman K."/>
            <person name="Brown C.T."/>
            <person name="Hug L.A."/>
            <person name="Sharon I."/>
            <person name="Castelle C.J."/>
            <person name="Probst A.J."/>
            <person name="Thomas B.C."/>
            <person name="Singh A."/>
            <person name="Wilkins M.J."/>
            <person name="Karaoz U."/>
            <person name="Brodie E.L."/>
            <person name="Williams K.H."/>
            <person name="Hubbard S.S."/>
            <person name="Banfield J.F."/>
        </authorList>
    </citation>
    <scope>NUCLEOTIDE SEQUENCE [LARGE SCALE GENOMIC DNA]</scope>
</reference>
<evidence type="ECO:0000313" key="2">
    <source>
        <dbReference type="Proteomes" id="UP000176576"/>
    </source>
</evidence>
<gene>
    <name evidence="1" type="ORF">A3J54_00600</name>
</gene>
<organism evidence="1 2">
    <name type="scientific">Candidatus Ryanbacteria bacterium RIFCSPHIGHO2_02_FULL_45_13b</name>
    <dbReference type="NCBI Taxonomy" id="1802117"/>
    <lineage>
        <taxon>Bacteria</taxon>
        <taxon>Candidatus Ryaniibacteriota</taxon>
    </lineage>
</organism>
<name>A0A1G2G4F8_9BACT</name>